<keyword evidence="3" id="KW-0238">DNA-binding</keyword>
<evidence type="ECO:0000256" key="4">
    <source>
        <dbReference type="ARBA" id="ARBA00023163"/>
    </source>
</evidence>
<accession>A0A8J3CJV9</accession>
<dbReference type="InterPro" id="IPR036390">
    <property type="entry name" value="WH_DNA-bd_sf"/>
</dbReference>
<reference evidence="6" key="2">
    <citation type="submission" date="2020-09" db="EMBL/GenBank/DDBJ databases">
        <authorList>
            <person name="Sun Q."/>
            <person name="Kim S."/>
        </authorList>
    </citation>
    <scope>NUCLEOTIDE SEQUENCE</scope>
    <source>
        <strain evidence="6">KCTC 32501</strain>
    </source>
</reference>
<dbReference type="Pfam" id="PF00126">
    <property type="entry name" value="HTH_1"/>
    <property type="match status" value="1"/>
</dbReference>
<dbReference type="InterPro" id="IPR036388">
    <property type="entry name" value="WH-like_DNA-bd_sf"/>
</dbReference>
<dbReference type="CDD" id="cd08413">
    <property type="entry name" value="PBP2_CysB_like"/>
    <property type="match status" value="1"/>
</dbReference>
<dbReference type="SUPFAM" id="SSF53850">
    <property type="entry name" value="Periplasmic binding protein-like II"/>
    <property type="match status" value="1"/>
</dbReference>
<sequence length="301" mass="33684">MNLQQLRCIREIVRQDFNLTNAAHALFTSQPAVSKTVMDFEVDMGFDVFIRHGKRIKGLTNEGERILPAVEKILQDLKDLRDIADETKNPNKGHLTIATTHTQARYALPRLIQIFRQEYPEVRLSLLQGTPAQITQMVLSNQADVAIATEGIVRTEGLTATACYEWQHKILLPLKHPLTKLKKITLAELARYPLVTYDPAFAGRGKIDAAFTREGLQTDIVLEAIDADVIRTYVEVGLGVGIMAAIALDAMGDELAKKQLVAMDAGHLFGINTTYAAVKTDRYLKKYEQRFFDLLANLSFS</sequence>
<name>A0A8J3CJV9_9BURK</name>
<dbReference type="GO" id="GO:0003700">
    <property type="term" value="F:DNA-binding transcription factor activity"/>
    <property type="evidence" value="ECO:0007669"/>
    <property type="project" value="InterPro"/>
</dbReference>
<dbReference type="GO" id="GO:0000976">
    <property type="term" value="F:transcription cis-regulatory region binding"/>
    <property type="evidence" value="ECO:0007669"/>
    <property type="project" value="TreeGrafter"/>
</dbReference>
<dbReference type="PROSITE" id="PS50931">
    <property type="entry name" value="HTH_LYSR"/>
    <property type="match status" value="1"/>
</dbReference>
<evidence type="ECO:0000256" key="3">
    <source>
        <dbReference type="ARBA" id="ARBA00023125"/>
    </source>
</evidence>
<reference evidence="6" key="1">
    <citation type="journal article" date="2014" name="Int. J. Syst. Evol. Microbiol.">
        <title>Complete genome sequence of Corynebacterium casei LMG S-19264T (=DSM 44701T), isolated from a smear-ripened cheese.</title>
        <authorList>
            <consortium name="US DOE Joint Genome Institute (JGI-PGF)"/>
            <person name="Walter F."/>
            <person name="Albersmeier A."/>
            <person name="Kalinowski J."/>
            <person name="Ruckert C."/>
        </authorList>
    </citation>
    <scope>NUCLEOTIDE SEQUENCE</scope>
    <source>
        <strain evidence="6">KCTC 32501</strain>
    </source>
</reference>
<evidence type="ECO:0000256" key="1">
    <source>
        <dbReference type="ARBA" id="ARBA00009437"/>
    </source>
</evidence>
<organism evidence="6 7">
    <name type="scientific">Formosimonas limnophila</name>
    <dbReference type="NCBI Taxonomy" id="1384487"/>
    <lineage>
        <taxon>Bacteria</taxon>
        <taxon>Pseudomonadati</taxon>
        <taxon>Pseudomonadota</taxon>
        <taxon>Betaproteobacteria</taxon>
        <taxon>Burkholderiales</taxon>
        <taxon>Burkholderiaceae</taxon>
        <taxon>Formosimonas</taxon>
    </lineage>
</organism>
<evidence type="ECO:0000256" key="2">
    <source>
        <dbReference type="ARBA" id="ARBA00023015"/>
    </source>
</evidence>
<protein>
    <submittedName>
        <fullName evidence="6">LysR family transcriptional regulator</fullName>
    </submittedName>
</protein>
<feature type="domain" description="HTH lysR-type" evidence="5">
    <location>
        <begin position="1"/>
        <end position="59"/>
    </location>
</feature>
<dbReference type="InterPro" id="IPR000847">
    <property type="entry name" value="LysR_HTH_N"/>
</dbReference>
<dbReference type="InterPro" id="IPR005119">
    <property type="entry name" value="LysR_subst-bd"/>
</dbReference>
<evidence type="ECO:0000259" key="5">
    <source>
        <dbReference type="PROSITE" id="PS50931"/>
    </source>
</evidence>
<comment type="caution">
    <text evidence="6">The sequence shown here is derived from an EMBL/GenBank/DDBJ whole genome shotgun (WGS) entry which is preliminary data.</text>
</comment>
<evidence type="ECO:0000313" key="6">
    <source>
        <dbReference type="EMBL" id="GHA66773.1"/>
    </source>
</evidence>
<dbReference type="GO" id="GO:0019344">
    <property type="term" value="P:cysteine biosynthetic process"/>
    <property type="evidence" value="ECO:0007669"/>
    <property type="project" value="TreeGrafter"/>
</dbReference>
<dbReference type="Pfam" id="PF03466">
    <property type="entry name" value="LysR_substrate"/>
    <property type="match status" value="1"/>
</dbReference>
<dbReference type="PANTHER" id="PTHR30126:SF6">
    <property type="entry name" value="HTH-TYPE TRANSCRIPTIONAL REGULATOR CYSB-RELATED"/>
    <property type="match status" value="1"/>
</dbReference>
<gene>
    <name evidence="6" type="ORF">GCM10009007_04110</name>
</gene>
<dbReference type="Gene3D" id="1.10.10.10">
    <property type="entry name" value="Winged helix-like DNA-binding domain superfamily/Winged helix DNA-binding domain"/>
    <property type="match status" value="1"/>
</dbReference>
<proteinExistence type="inferred from homology"/>
<keyword evidence="4" id="KW-0804">Transcription</keyword>
<dbReference type="PANTHER" id="PTHR30126">
    <property type="entry name" value="HTH-TYPE TRANSCRIPTIONAL REGULATOR"/>
    <property type="match status" value="1"/>
</dbReference>
<dbReference type="Proteomes" id="UP000614287">
    <property type="component" value="Unassembled WGS sequence"/>
</dbReference>
<dbReference type="Gene3D" id="3.40.190.10">
    <property type="entry name" value="Periplasmic binding protein-like II"/>
    <property type="match status" value="2"/>
</dbReference>
<dbReference type="EMBL" id="BMZG01000002">
    <property type="protein sequence ID" value="GHA66773.1"/>
    <property type="molecule type" value="Genomic_DNA"/>
</dbReference>
<evidence type="ECO:0000313" key="7">
    <source>
        <dbReference type="Proteomes" id="UP000614287"/>
    </source>
</evidence>
<keyword evidence="7" id="KW-1185">Reference proteome</keyword>
<dbReference type="RefSeq" id="WP_189490852.1">
    <property type="nucleotide sequence ID" value="NZ_BMZG01000002.1"/>
</dbReference>
<dbReference type="SUPFAM" id="SSF46785">
    <property type="entry name" value="Winged helix' DNA-binding domain"/>
    <property type="match status" value="1"/>
</dbReference>
<keyword evidence="2" id="KW-0805">Transcription regulation</keyword>
<comment type="similarity">
    <text evidence="1">Belongs to the LysR transcriptional regulatory family.</text>
</comment>
<dbReference type="InterPro" id="IPR037423">
    <property type="entry name" value="CysB_PBP2"/>
</dbReference>
<dbReference type="AlphaFoldDB" id="A0A8J3CJV9"/>